<dbReference type="SUPFAM" id="SSF46689">
    <property type="entry name" value="Homeodomain-like"/>
    <property type="match status" value="1"/>
</dbReference>
<dbReference type="InterPro" id="IPR036271">
    <property type="entry name" value="Tet_transcr_reg_TetR-rel_C_sf"/>
</dbReference>
<evidence type="ECO:0000259" key="4">
    <source>
        <dbReference type="PROSITE" id="PS50977"/>
    </source>
</evidence>
<evidence type="ECO:0000313" key="6">
    <source>
        <dbReference type="Proteomes" id="UP000316291"/>
    </source>
</evidence>
<protein>
    <submittedName>
        <fullName evidence="5">TetR family transcriptional regulator</fullName>
    </submittedName>
</protein>
<dbReference type="InterPro" id="IPR001647">
    <property type="entry name" value="HTH_TetR"/>
</dbReference>
<proteinExistence type="predicted"/>
<gene>
    <name evidence="5" type="ORF">IQ16_02227</name>
</gene>
<accession>A0A562RUA2</accession>
<dbReference type="PANTHER" id="PTHR30055">
    <property type="entry name" value="HTH-TYPE TRANSCRIPTIONAL REGULATOR RUTR"/>
    <property type="match status" value="1"/>
</dbReference>
<dbReference type="PROSITE" id="PS50977">
    <property type="entry name" value="HTH_TETR_2"/>
    <property type="match status" value="1"/>
</dbReference>
<dbReference type="Proteomes" id="UP000316291">
    <property type="component" value="Unassembled WGS sequence"/>
</dbReference>
<dbReference type="PRINTS" id="PR00455">
    <property type="entry name" value="HTHTETR"/>
</dbReference>
<reference evidence="5 6" key="1">
    <citation type="journal article" date="2015" name="Stand. Genomic Sci.">
        <title>Genomic Encyclopedia of Bacterial and Archaeal Type Strains, Phase III: the genomes of soil and plant-associated and newly described type strains.</title>
        <authorList>
            <person name="Whitman W.B."/>
            <person name="Woyke T."/>
            <person name="Klenk H.P."/>
            <person name="Zhou Y."/>
            <person name="Lilburn T.G."/>
            <person name="Beck B.J."/>
            <person name="De Vos P."/>
            <person name="Vandamme P."/>
            <person name="Eisen J.A."/>
            <person name="Garrity G."/>
            <person name="Hugenholtz P."/>
            <person name="Kyrpides N.C."/>
        </authorList>
    </citation>
    <scope>NUCLEOTIDE SEQUENCE [LARGE SCALE GENOMIC DNA]</scope>
    <source>
        <strain evidence="5 6">CGMCC 1.10948</strain>
    </source>
</reference>
<dbReference type="InterPro" id="IPR039536">
    <property type="entry name" value="TetR_C_Proteobacteria"/>
</dbReference>
<evidence type="ECO:0000256" key="3">
    <source>
        <dbReference type="SAM" id="MobiDB-lite"/>
    </source>
</evidence>
<dbReference type="SUPFAM" id="SSF48498">
    <property type="entry name" value="Tetracyclin repressor-like, C-terminal domain"/>
    <property type="match status" value="1"/>
</dbReference>
<dbReference type="GO" id="GO:0003700">
    <property type="term" value="F:DNA-binding transcription factor activity"/>
    <property type="evidence" value="ECO:0007669"/>
    <property type="project" value="TreeGrafter"/>
</dbReference>
<keyword evidence="1 2" id="KW-0238">DNA-binding</keyword>
<dbReference type="AlphaFoldDB" id="A0A562RUA2"/>
<evidence type="ECO:0000256" key="1">
    <source>
        <dbReference type="ARBA" id="ARBA00023125"/>
    </source>
</evidence>
<dbReference type="EMBL" id="VLLA01000004">
    <property type="protein sequence ID" value="TWI72649.1"/>
    <property type="molecule type" value="Genomic_DNA"/>
</dbReference>
<dbReference type="Gene3D" id="1.10.10.60">
    <property type="entry name" value="Homeodomain-like"/>
    <property type="match status" value="1"/>
</dbReference>
<sequence>MVPTGTETRGSKEKIASMSPKSEPPEQDAEGLEVRRRILGAALSAFMEGGYAQTSTLEIATRARVSKRELYSLFGNKEAMLVACITERAQRIKAPADLPAIHDREMLAKVLTAFGTKLLTETTDPVVVAVFRLAISEAVNAPKVAHALDSIARKPTRDSLRTIMANARSTDLLAGEPEAMAQTFLGLLWGDLMTGLLLQAVNRPSSSEIARRASEASTAFLKLYPQSG</sequence>
<feature type="region of interest" description="Disordered" evidence="3">
    <location>
        <begin position="1"/>
        <end position="30"/>
    </location>
</feature>
<name>A0A562RUA2_9BRAD</name>
<dbReference type="Gene3D" id="1.10.357.10">
    <property type="entry name" value="Tetracycline Repressor, domain 2"/>
    <property type="match status" value="1"/>
</dbReference>
<organism evidence="5 6">
    <name type="scientific">Bradyrhizobium huanghuaihaiense</name>
    <dbReference type="NCBI Taxonomy" id="990078"/>
    <lineage>
        <taxon>Bacteria</taxon>
        <taxon>Pseudomonadati</taxon>
        <taxon>Pseudomonadota</taxon>
        <taxon>Alphaproteobacteria</taxon>
        <taxon>Hyphomicrobiales</taxon>
        <taxon>Nitrobacteraceae</taxon>
        <taxon>Bradyrhizobium</taxon>
    </lineage>
</organism>
<dbReference type="InterPro" id="IPR009057">
    <property type="entry name" value="Homeodomain-like_sf"/>
</dbReference>
<evidence type="ECO:0000313" key="5">
    <source>
        <dbReference type="EMBL" id="TWI72649.1"/>
    </source>
</evidence>
<dbReference type="InterPro" id="IPR050109">
    <property type="entry name" value="HTH-type_TetR-like_transc_reg"/>
</dbReference>
<keyword evidence="6" id="KW-1185">Reference proteome</keyword>
<dbReference type="Pfam" id="PF00440">
    <property type="entry name" value="TetR_N"/>
    <property type="match status" value="1"/>
</dbReference>
<feature type="DNA-binding region" description="H-T-H motif" evidence="2">
    <location>
        <begin position="55"/>
        <end position="74"/>
    </location>
</feature>
<dbReference type="Pfam" id="PF14246">
    <property type="entry name" value="TetR_C_7"/>
    <property type="match status" value="1"/>
</dbReference>
<dbReference type="GO" id="GO:0000976">
    <property type="term" value="F:transcription cis-regulatory region binding"/>
    <property type="evidence" value="ECO:0007669"/>
    <property type="project" value="TreeGrafter"/>
</dbReference>
<feature type="domain" description="HTH tetR-type" evidence="4">
    <location>
        <begin position="32"/>
        <end position="92"/>
    </location>
</feature>
<dbReference type="PANTHER" id="PTHR30055:SF146">
    <property type="entry name" value="HTH-TYPE TRANSCRIPTIONAL DUAL REGULATOR CECR"/>
    <property type="match status" value="1"/>
</dbReference>
<comment type="caution">
    <text evidence="5">The sequence shown here is derived from an EMBL/GenBank/DDBJ whole genome shotgun (WGS) entry which is preliminary data.</text>
</comment>
<evidence type="ECO:0000256" key="2">
    <source>
        <dbReference type="PROSITE-ProRule" id="PRU00335"/>
    </source>
</evidence>